<dbReference type="AlphaFoldDB" id="A0A2J8XE36"/>
<comment type="caution">
    <text evidence="9">The sequence shown here is derived from an EMBL/GenBank/DDBJ whole genome shotgun (WGS) entry which is preliminary data.</text>
</comment>
<dbReference type="InterPro" id="IPR016162">
    <property type="entry name" value="Ald_DH_N"/>
</dbReference>
<evidence type="ECO:0000256" key="7">
    <source>
        <dbReference type="RuleBase" id="RU003345"/>
    </source>
</evidence>
<organism evidence="9">
    <name type="scientific">Pongo abelii</name>
    <name type="common">Sumatran orangutan</name>
    <name type="synonym">Pongo pygmaeus abelii</name>
    <dbReference type="NCBI Taxonomy" id="9601"/>
    <lineage>
        <taxon>Eukaryota</taxon>
        <taxon>Metazoa</taxon>
        <taxon>Chordata</taxon>
        <taxon>Craniata</taxon>
        <taxon>Vertebrata</taxon>
        <taxon>Euteleostomi</taxon>
        <taxon>Mammalia</taxon>
        <taxon>Eutheria</taxon>
        <taxon>Euarchontoglires</taxon>
        <taxon>Primates</taxon>
        <taxon>Haplorrhini</taxon>
        <taxon>Catarrhini</taxon>
        <taxon>Hominidae</taxon>
        <taxon>Pongo</taxon>
    </lineage>
</organism>
<dbReference type="PROSITE" id="PS00687">
    <property type="entry name" value="ALDEHYDE_DEHYDR_GLU"/>
    <property type="match status" value="1"/>
</dbReference>
<sequence>MWRLPRALCVHAAKTSKLPGPWSRPAAFMSTLLINQPQYAWLKELGLREENEGVYNGSWGGQGEVITTYCPANNEPIARVRQASVADYEETIKKAREAWKIWADVSLEMGKILVEGVGEVQEYVDICDYAVGLSRMIGGPILPSERPGHALIEQWNPVGLVGIITAFNFPVAVYGWNNAIAMICGNVCLWIIAKVLEDNKLPGAICSLTCGGADIGTAMAKDERVNLLSFTGSTQVGKQVALMVQERFGRSLLELGGNNAIIAFEDADLSLVVPSALFAAVGTAGQRCTTVRRLFVHESIHDEVVNRLKKAYAQIRVGNPWDSNVLYGPLHTKQAVSMFLGAVEEAKKEGGTVVYGGKVMDRPGNYVEPTIVTGLAHDASIAHTETFAPILYVFKFKNEEEVFAWNNEVKQGLSSSIFTKDLGRIFRWLGPKGSDCGIVNVNIPTSGAEIGGAFGGEKHTGGGRESGSDAWKQYMRRSTCTINYSKDLPLAQGIKFQ</sequence>
<evidence type="ECO:0000256" key="5">
    <source>
        <dbReference type="ARBA" id="ARBA00024226"/>
    </source>
</evidence>
<dbReference type="InterPro" id="IPR016161">
    <property type="entry name" value="Ald_DH/histidinol_DH"/>
</dbReference>
<evidence type="ECO:0000313" key="9">
    <source>
        <dbReference type="EMBL" id="PNJ80304.1"/>
    </source>
</evidence>
<dbReference type="CDD" id="cd07130">
    <property type="entry name" value="ALDH_F7_AASADH"/>
    <property type="match status" value="1"/>
</dbReference>
<evidence type="ECO:0000256" key="6">
    <source>
        <dbReference type="PROSITE-ProRule" id="PRU10007"/>
    </source>
</evidence>
<dbReference type="EMBL" id="NDHI03003367">
    <property type="protein sequence ID" value="PNJ80304.1"/>
    <property type="molecule type" value="Genomic_DNA"/>
</dbReference>
<dbReference type="PANTHER" id="PTHR43521:SF1">
    <property type="entry name" value="ALPHA-AMINOADIPIC SEMIALDEHYDE DEHYDROGENASE"/>
    <property type="match status" value="1"/>
</dbReference>
<comment type="subunit">
    <text evidence="2">Homotetramer.</text>
</comment>
<evidence type="ECO:0000256" key="3">
    <source>
        <dbReference type="ARBA" id="ARBA00023002"/>
    </source>
</evidence>
<dbReference type="SUPFAM" id="SSF53720">
    <property type="entry name" value="ALDH-like"/>
    <property type="match status" value="1"/>
</dbReference>
<dbReference type="InterPro" id="IPR029510">
    <property type="entry name" value="Ald_DH_CS_GLU"/>
</dbReference>
<dbReference type="InterPro" id="IPR016163">
    <property type="entry name" value="Ald_DH_C"/>
</dbReference>
<dbReference type="EC" id="1.2.1.3" evidence="5"/>
<proteinExistence type="inferred from homology"/>
<keyword evidence="4" id="KW-0520">NAD</keyword>
<feature type="active site" evidence="6">
    <location>
        <position position="254"/>
    </location>
</feature>
<dbReference type="Pfam" id="PF00171">
    <property type="entry name" value="Aldedh"/>
    <property type="match status" value="1"/>
</dbReference>
<reference evidence="9" key="1">
    <citation type="submission" date="2017-12" db="EMBL/GenBank/DDBJ databases">
        <title>High-resolution comparative analysis of great ape genomes.</title>
        <authorList>
            <person name="Pollen A."/>
            <person name="Hastie A."/>
            <person name="Hormozdiari F."/>
            <person name="Dougherty M."/>
            <person name="Liu R."/>
            <person name="Chaisson M."/>
            <person name="Hoppe E."/>
            <person name="Hill C."/>
            <person name="Pang A."/>
            <person name="Hillier L."/>
            <person name="Baker C."/>
            <person name="Armstrong J."/>
            <person name="Shendure J."/>
            <person name="Paten B."/>
            <person name="Wilson R."/>
            <person name="Chao H."/>
            <person name="Schneider V."/>
            <person name="Ventura M."/>
            <person name="Kronenberg Z."/>
            <person name="Murali S."/>
            <person name="Gordon D."/>
            <person name="Cantsilieris S."/>
            <person name="Munson K."/>
            <person name="Nelson B."/>
            <person name="Raja A."/>
            <person name="Underwood J."/>
            <person name="Diekhans M."/>
            <person name="Fiddes I."/>
            <person name="Haussler D."/>
            <person name="Eichler E."/>
        </authorList>
    </citation>
    <scope>NUCLEOTIDE SEQUENCE [LARGE SCALE GENOMIC DNA]</scope>
    <source>
        <strain evidence="9">Susie</strain>
    </source>
</reference>
<dbReference type="Gene3D" id="3.40.605.10">
    <property type="entry name" value="Aldehyde Dehydrogenase, Chain A, domain 1"/>
    <property type="match status" value="2"/>
</dbReference>
<comment type="similarity">
    <text evidence="1 7">Belongs to the aldehyde dehydrogenase family.</text>
</comment>
<dbReference type="InterPro" id="IPR015590">
    <property type="entry name" value="Aldehyde_DH_dom"/>
</dbReference>
<evidence type="ECO:0000256" key="1">
    <source>
        <dbReference type="ARBA" id="ARBA00009986"/>
    </source>
</evidence>
<evidence type="ECO:0000256" key="4">
    <source>
        <dbReference type="ARBA" id="ARBA00023027"/>
    </source>
</evidence>
<evidence type="ECO:0000259" key="8">
    <source>
        <dbReference type="Pfam" id="PF00171"/>
    </source>
</evidence>
<evidence type="ECO:0000256" key="2">
    <source>
        <dbReference type="ARBA" id="ARBA00011881"/>
    </source>
</evidence>
<dbReference type="FunFam" id="3.40.309.10:FF:000018">
    <property type="entry name" value="Alpha-aminoadipic semialdehyde dehydrogenase"/>
    <property type="match status" value="1"/>
</dbReference>
<dbReference type="InterPro" id="IPR044638">
    <property type="entry name" value="ALDH7A1-like"/>
</dbReference>
<dbReference type="PANTHER" id="PTHR43521">
    <property type="entry name" value="ALPHA-AMINOADIPIC SEMIALDEHYDE DEHYDROGENASE"/>
    <property type="match status" value="1"/>
</dbReference>
<name>A0A2J8XE36_PONAB</name>
<dbReference type="Gene3D" id="3.40.309.10">
    <property type="entry name" value="Aldehyde Dehydrogenase, Chain A, domain 2"/>
    <property type="match status" value="1"/>
</dbReference>
<keyword evidence="3 7" id="KW-0560">Oxidoreductase</keyword>
<gene>
    <name evidence="9" type="ORF">CR201_G0002668</name>
</gene>
<feature type="domain" description="Aldehyde dehydrogenase" evidence="8">
    <location>
        <begin position="106"/>
        <end position="478"/>
    </location>
</feature>
<accession>A0A2J8XE36</accession>
<protein>
    <recommendedName>
        <fullName evidence="5">aldehyde dehydrogenase (NAD(+))</fullName>
        <ecNumber evidence="5">1.2.1.3</ecNumber>
    </recommendedName>
</protein>
<dbReference type="GO" id="GO:0004029">
    <property type="term" value="F:aldehyde dehydrogenase (NAD+) activity"/>
    <property type="evidence" value="ECO:0007669"/>
    <property type="project" value="UniProtKB-EC"/>
</dbReference>